<dbReference type="RefSeq" id="WP_310911406.1">
    <property type="nucleotide sequence ID" value="NZ_JAVLVT010000002.1"/>
</dbReference>
<accession>A0ABU2H3J2</accession>
<keyword evidence="1" id="KW-0472">Membrane</keyword>
<feature type="transmembrane region" description="Helical" evidence="1">
    <location>
        <begin position="68"/>
        <end position="87"/>
    </location>
</feature>
<protein>
    <recommendedName>
        <fullName evidence="4">Integral membrane protein</fullName>
    </recommendedName>
</protein>
<feature type="transmembrane region" description="Helical" evidence="1">
    <location>
        <begin position="93"/>
        <end position="112"/>
    </location>
</feature>
<evidence type="ECO:0000313" key="3">
    <source>
        <dbReference type="Proteomes" id="UP001250214"/>
    </source>
</evidence>
<reference evidence="3" key="1">
    <citation type="submission" date="2023-07" db="EMBL/GenBank/DDBJ databases">
        <title>Novel species in the genus Lipingzhangella isolated from Sambhar Salt Lake.</title>
        <authorList>
            <person name="Jiya N."/>
            <person name="Kajale S."/>
            <person name="Sharma A."/>
        </authorList>
    </citation>
    <scope>NUCLEOTIDE SEQUENCE [LARGE SCALE GENOMIC DNA]</scope>
    <source>
        <strain evidence="3">LS1_29</strain>
    </source>
</reference>
<keyword evidence="3" id="KW-1185">Reference proteome</keyword>
<evidence type="ECO:0008006" key="4">
    <source>
        <dbReference type="Google" id="ProtNLM"/>
    </source>
</evidence>
<organism evidence="2 3">
    <name type="scientific">Lipingzhangella rawalii</name>
    <dbReference type="NCBI Taxonomy" id="2055835"/>
    <lineage>
        <taxon>Bacteria</taxon>
        <taxon>Bacillati</taxon>
        <taxon>Actinomycetota</taxon>
        <taxon>Actinomycetes</taxon>
        <taxon>Streptosporangiales</taxon>
        <taxon>Nocardiopsidaceae</taxon>
        <taxon>Lipingzhangella</taxon>
    </lineage>
</organism>
<evidence type="ECO:0000313" key="2">
    <source>
        <dbReference type="EMBL" id="MDS1269871.1"/>
    </source>
</evidence>
<feature type="transmembrane region" description="Helical" evidence="1">
    <location>
        <begin position="7"/>
        <end position="25"/>
    </location>
</feature>
<sequence>MVDWLSITIVVVSVAVAVWTLIATVRDQPMLVPHLAGLALLELLLLVQLGVSITLMLGGQTPEQNAVFIGYLASVVLIPPAAAVWGLTERSRWGPAVIAFSGVVLIALVLRLDQIWTAGIG</sequence>
<evidence type="ECO:0000256" key="1">
    <source>
        <dbReference type="SAM" id="Phobius"/>
    </source>
</evidence>
<proteinExistence type="predicted"/>
<name>A0ABU2H3J2_9ACTN</name>
<feature type="transmembrane region" description="Helical" evidence="1">
    <location>
        <begin position="31"/>
        <end position="56"/>
    </location>
</feature>
<gene>
    <name evidence="2" type="ORF">RIF23_06130</name>
</gene>
<keyword evidence="1" id="KW-0812">Transmembrane</keyword>
<comment type="caution">
    <text evidence="2">The sequence shown here is derived from an EMBL/GenBank/DDBJ whole genome shotgun (WGS) entry which is preliminary data.</text>
</comment>
<dbReference type="EMBL" id="JAVLVT010000002">
    <property type="protein sequence ID" value="MDS1269871.1"/>
    <property type="molecule type" value="Genomic_DNA"/>
</dbReference>
<dbReference type="Proteomes" id="UP001250214">
    <property type="component" value="Unassembled WGS sequence"/>
</dbReference>
<keyword evidence="1" id="KW-1133">Transmembrane helix</keyword>